<feature type="domain" description="DUF5107" evidence="1">
    <location>
        <begin position="54"/>
        <end position="330"/>
    </location>
</feature>
<sequence>MGNAVEITVTSKKLPTYVEPAAEELPMFAESRVHQRSSGDPYPNRVVIAINKGEPEEREYTCICLENKYIRLEILPQLGGRIFSAYDKVNDYDFFYRQHVIKPALIGMLGSWISGGCEFNWPCHHRPSTFLPVDWQIERDEDGGGTVWLSEHDPLDRMKGMVGIHLKPDAARLETRIRVYNRTPLRHSFLWWENAAVPVNEKYRIFFPPDVTYVNFHYRKDNTTYPIASGTYNGIRLGEGVHIDHHAETRQPTSFFSAPTKEPFFGGYDEGKGRGVVHVADPFTSTGKKLFTWAYNQLSENWERALTDADGPYAELMAGSYSNNQPDFAWLEAYETKTFSQSWYPIGELGVPVCATLEAALSVEGRVIRLQTTKEQMGAKLEIDGKCVDCPALLPGRPWTISMAEAMAEEPKEIRLSDCNGKELLHYRKTDASFVPLPEILPDNPDLSSLKTAWECYQAGVHVEQYRDPVAWPEMYWQEALRREPGHAPSLIALARLRLGQQRYQEAKDYAERAWNSVTMRNNNPESGELPYLLGLIYEALEQPEKAEDWHQKAAWNQDARSRAMTRLGCLYGRMGRMGKMAWAAREALQADPRNSRAACLLIRAQGDTKAVKALLRQDPLDHLARLLLQWAELGEIDWKDFYRPLSSDPSLTALDIAQDLLEEGDRSLAAGLLEHLEKPTILSAVVCAYLQGRKEVKLEGLPIGSAFPLRKIEADALQYVIGHQIGHGQPEDLLACMKYHHKEYKEAEILWERALKKRPKDAGLLRDLAVVSYSHTDKDGRKRASVLLEQARLADPHSEQLLWEAAYVALRNGYAPETVLEWFRKTDPVSIRDDIMIEWVRALNMADRSEEALDLMEEHRFIPCEGGEHAVAEQYMFACHNIGRKILIQDRVSEALGWFRRAQRFPGNLGAALWNEGLLAPHRYFEALCLEKLGEFEAAREIWKDLTSIERGYFSNFYFAELPCWQALCCKRLGRDTEARRLLSGQIHAYEKALDSRVPGFFKATPFFISYIEPAEEQKKAACHWQLSMAYWAAGDERWKKHADICLQYDPTNLYASLLYRQGGML</sequence>
<evidence type="ECO:0000313" key="2">
    <source>
        <dbReference type="EMBL" id="HJA92299.1"/>
    </source>
</evidence>
<dbReference type="AlphaFoldDB" id="A0A9D2I603"/>
<dbReference type="EMBL" id="DWYY01000045">
    <property type="protein sequence ID" value="HJA92299.1"/>
    <property type="molecule type" value="Genomic_DNA"/>
</dbReference>
<accession>A0A9D2I603</accession>
<reference evidence="2" key="2">
    <citation type="submission" date="2021-04" db="EMBL/GenBank/DDBJ databases">
        <authorList>
            <person name="Gilroy R."/>
        </authorList>
    </citation>
    <scope>NUCLEOTIDE SEQUENCE</scope>
    <source>
        <strain evidence="2">CHK179-7159</strain>
    </source>
</reference>
<evidence type="ECO:0000313" key="3">
    <source>
        <dbReference type="Proteomes" id="UP000886858"/>
    </source>
</evidence>
<dbReference type="PANTHER" id="PTHR12558:SF13">
    <property type="entry name" value="CELL DIVISION CYCLE PROTEIN 27 HOMOLOG"/>
    <property type="match status" value="1"/>
</dbReference>
<proteinExistence type="predicted"/>
<dbReference type="InterPro" id="IPR011990">
    <property type="entry name" value="TPR-like_helical_dom_sf"/>
</dbReference>
<dbReference type="Proteomes" id="UP000886858">
    <property type="component" value="Unassembled WGS sequence"/>
</dbReference>
<gene>
    <name evidence="2" type="ORF">H9717_04170</name>
</gene>
<dbReference type="PANTHER" id="PTHR12558">
    <property type="entry name" value="CELL DIVISION CYCLE 16,23,27"/>
    <property type="match status" value="1"/>
</dbReference>
<dbReference type="Gene3D" id="1.25.40.10">
    <property type="entry name" value="Tetratricopeptide repeat domain"/>
    <property type="match status" value="3"/>
</dbReference>
<dbReference type="Pfam" id="PF17128">
    <property type="entry name" value="DUF5107"/>
    <property type="match status" value="1"/>
</dbReference>
<comment type="caution">
    <text evidence="2">The sequence shown here is derived from an EMBL/GenBank/DDBJ whole genome shotgun (WGS) entry which is preliminary data.</text>
</comment>
<dbReference type="InterPro" id="IPR019734">
    <property type="entry name" value="TPR_rpt"/>
</dbReference>
<organism evidence="2 3">
    <name type="scientific">Candidatus Eisenbergiella merdipullorum</name>
    <dbReference type="NCBI Taxonomy" id="2838553"/>
    <lineage>
        <taxon>Bacteria</taxon>
        <taxon>Bacillati</taxon>
        <taxon>Bacillota</taxon>
        <taxon>Clostridia</taxon>
        <taxon>Lachnospirales</taxon>
        <taxon>Lachnospiraceae</taxon>
        <taxon>Eisenbergiella</taxon>
    </lineage>
</organism>
<name>A0A9D2I603_9FIRM</name>
<dbReference type="SUPFAM" id="SSF48452">
    <property type="entry name" value="TPR-like"/>
    <property type="match status" value="2"/>
</dbReference>
<dbReference type="InterPro" id="IPR033396">
    <property type="entry name" value="DUF5107"/>
</dbReference>
<protein>
    <submittedName>
        <fullName evidence="2">DUF5107 domain-containing protein</fullName>
    </submittedName>
</protein>
<evidence type="ECO:0000259" key="1">
    <source>
        <dbReference type="Pfam" id="PF17128"/>
    </source>
</evidence>
<dbReference type="SMART" id="SM00028">
    <property type="entry name" value="TPR"/>
    <property type="match status" value="6"/>
</dbReference>
<reference evidence="2" key="1">
    <citation type="journal article" date="2021" name="PeerJ">
        <title>Extensive microbial diversity within the chicken gut microbiome revealed by metagenomics and culture.</title>
        <authorList>
            <person name="Gilroy R."/>
            <person name="Ravi A."/>
            <person name="Getino M."/>
            <person name="Pursley I."/>
            <person name="Horton D.L."/>
            <person name="Alikhan N.F."/>
            <person name="Baker D."/>
            <person name="Gharbi K."/>
            <person name="Hall N."/>
            <person name="Watson M."/>
            <person name="Adriaenssens E.M."/>
            <person name="Foster-Nyarko E."/>
            <person name="Jarju S."/>
            <person name="Secka A."/>
            <person name="Antonio M."/>
            <person name="Oren A."/>
            <person name="Chaudhuri R.R."/>
            <person name="La Ragione R."/>
            <person name="Hildebrand F."/>
            <person name="Pallen M.J."/>
        </authorList>
    </citation>
    <scope>NUCLEOTIDE SEQUENCE</scope>
    <source>
        <strain evidence="2">CHK179-7159</strain>
    </source>
</reference>